<keyword evidence="5" id="KW-0255">Endonuclease</keyword>
<feature type="domain" description="Type I restriction modification DNA specificity" evidence="4">
    <location>
        <begin position="248"/>
        <end position="428"/>
    </location>
</feature>
<reference evidence="5 6" key="1">
    <citation type="submission" date="2019-08" db="EMBL/GenBank/DDBJ databases">
        <title>Genome of Phaeodactylibacter luteus.</title>
        <authorList>
            <person name="Bowman J.P."/>
        </authorList>
    </citation>
    <scope>NUCLEOTIDE SEQUENCE [LARGE SCALE GENOMIC DNA]</scope>
    <source>
        <strain evidence="5 6">KCTC 42180</strain>
    </source>
</reference>
<dbReference type="Proteomes" id="UP000321580">
    <property type="component" value="Unassembled WGS sequence"/>
</dbReference>
<dbReference type="Pfam" id="PF01420">
    <property type="entry name" value="Methylase_S"/>
    <property type="match status" value="2"/>
</dbReference>
<dbReference type="GO" id="GO:0003677">
    <property type="term" value="F:DNA binding"/>
    <property type="evidence" value="ECO:0007669"/>
    <property type="project" value="UniProtKB-KW"/>
</dbReference>
<evidence type="ECO:0000256" key="3">
    <source>
        <dbReference type="ARBA" id="ARBA00023125"/>
    </source>
</evidence>
<protein>
    <submittedName>
        <fullName evidence="5">Restriction endonuclease subunit S</fullName>
    </submittedName>
</protein>
<dbReference type="PANTHER" id="PTHR30408">
    <property type="entry name" value="TYPE-1 RESTRICTION ENZYME ECOKI SPECIFICITY PROTEIN"/>
    <property type="match status" value="1"/>
</dbReference>
<gene>
    <name evidence="5" type="ORF">FRY97_17625</name>
</gene>
<dbReference type="CDD" id="cd17246">
    <property type="entry name" value="RMtype1_S_SonII-TRD2-CR2_like"/>
    <property type="match status" value="1"/>
</dbReference>
<dbReference type="SUPFAM" id="SSF116734">
    <property type="entry name" value="DNA methylase specificity domain"/>
    <property type="match status" value="2"/>
</dbReference>
<dbReference type="Gene3D" id="3.90.220.20">
    <property type="entry name" value="DNA methylase specificity domains"/>
    <property type="match status" value="2"/>
</dbReference>
<proteinExistence type="inferred from homology"/>
<dbReference type="AlphaFoldDB" id="A0A5C6RIC6"/>
<dbReference type="GO" id="GO:0004519">
    <property type="term" value="F:endonuclease activity"/>
    <property type="evidence" value="ECO:0007669"/>
    <property type="project" value="UniProtKB-KW"/>
</dbReference>
<dbReference type="PANTHER" id="PTHR30408:SF12">
    <property type="entry name" value="TYPE I RESTRICTION ENZYME MJAVIII SPECIFICITY SUBUNIT"/>
    <property type="match status" value="1"/>
</dbReference>
<evidence type="ECO:0000313" key="5">
    <source>
        <dbReference type="EMBL" id="TXB61719.1"/>
    </source>
</evidence>
<evidence type="ECO:0000259" key="4">
    <source>
        <dbReference type="Pfam" id="PF01420"/>
    </source>
</evidence>
<dbReference type="EMBL" id="VOOR01000047">
    <property type="protein sequence ID" value="TXB61719.1"/>
    <property type="molecule type" value="Genomic_DNA"/>
</dbReference>
<dbReference type="InterPro" id="IPR044946">
    <property type="entry name" value="Restrct_endonuc_typeI_TRD_sf"/>
</dbReference>
<sequence length="453" mass="51532">MTLQHNDNHPFPPYPAYKDSGVEWLNEMPEEWNKTRLAFVGKFSKGRGIARKDLTVNGVPVILYGDIYTKYGIQTEKLIHASSEEIVANSEKILTGDLLLTGSGETREDIGKCVVYTGADRAYAGGDIIILRPSKIHSVFLSYALNSPHLIREKAKLAKGEIVIHIYSSQLRTISIPLPPYSEQTIIAHFLDHKTTQIDDAIDKHRQLIELLREHRAALINEAVTKGLNPNAPMKDSGVEWIGEVPAHWELVKLKYLTRKIIDGTHFTPNYTEKGVPFIRVTDLKNDIIDLSKTKYISKEEHEELSRRCNPEKGDVLLSKNGTIGITKVVDWDYEFSLFVSVCLIKFTDRLNPYFFSFLFSSNVVDQQIKESSKTTSVTNLHLDKIRELLSIVPPINEQHQIITYIETETTRIDREIDLAQQEIALLEEYRQSLIAEAVSGKIDVRDYVLEDD</sequence>
<dbReference type="InterPro" id="IPR000055">
    <property type="entry name" value="Restrct_endonuc_typeI_TRD"/>
</dbReference>
<keyword evidence="3" id="KW-0238">DNA-binding</keyword>
<dbReference type="GO" id="GO:0009307">
    <property type="term" value="P:DNA restriction-modification system"/>
    <property type="evidence" value="ECO:0007669"/>
    <property type="project" value="UniProtKB-KW"/>
</dbReference>
<dbReference type="OrthoDB" id="667970at2"/>
<keyword evidence="5" id="KW-0378">Hydrolase</keyword>
<comment type="similarity">
    <text evidence="1">Belongs to the type-I restriction system S methylase family.</text>
</comment>
<dbReference type="Gene3D" id="1.10.287.1120">
    <property type="entry name" value="Bipartite methylase S protein"/>
    <property type="match status" value="1"/>
</dbReference>
<keyword evidence="6" id="KW-1185">Reference proteome</keyword>
<evidence type="ECO:0000313" key="6">
    <source>
        <dbReference type="Proteomes" id="UP000321580"/>
    </source>
</evidence>
<accession>A0A5C6RIC6</accession>
<keyword evidence="5" id="KW-0540">Nuclease</keyword>
<dbReference type="InterPro" id="IPR052021">
    <property type="entry name" value="Type-I_RS_S_subunit"/>
</dbReference>
<evidence type="ECO:0000256" key="1">
    <source>
        <dbReference type="ARBA" id="ARBA00010923"/>
    </source>
</evidence>
<comment type="caution">
    <text evidence="5">The sequence shown here is derived from an EMBL/GenBank/DDBJ whole genome shotgun (WGS) entry which is preliminary data.</text>
</comment>
<evidence type="ECO:0000256" key="2">
    <source>
        <dbReference type="ARBA" id="ARBA00022747"/>
    </source>
</evidence>
<organism evidence="5 6">
    <name type="scientific">Phaeodactylibacter luteus</name>
    <dbReference type="NCBI Taxonomy" id="1564516"/>
    <lineage>
        <taxon>Bacteria</taxon>
        <taxon>Pseudomonadati</taxon>
        <taxon>Bacteroidota</taxon>
        <taxon>Saprospiria</taxon>
        <taxon>Saprospirales</taxon>
        <taxon>Haliscomenobacteraceae</taxon>
        <taxon>Phaeodactylibacter</taxon>
    </lineage>
</organism>
<name>A0A5C6RIC6_9BACT</name>
<keyword evidence="2" id="KW-0680">Restriction system</keyword>
<dbReference type="RefSeq" id="WP_147168888.1">
    <property type="nucleotide sequence ID" value="NZ_VOOR01000047.1"/>
</dbReference>
<feature type="domain" description="Type I restriction modification DNA specificity" evidence="4">
    <location>
        <begin position="29"/>
        <end position="196"/>
    </location>
</feature>